<evidence type="ECO:0000256" key="5">
    <source>
        <dbReference type="ARBA" id="ARBA00023004"/>
    </source>
</evidence>
<evidence type="ECO:0000256" key="1">
    <source>
        <dbReference type="ARBA" id="ARBA00004141"/>
    </source>
</evidence>
<evidence type="ECO:0000256" key="2">
    <source>
        <dbReference type="ARBA" id="ARBA00022448"/>
    </source>
</evidence>
<feature type="transmembrane region" description="Helical" evidence="7">
    <location>
        <begin position="41"/>
        <end position="59"/>
    </location>
</feature>
<keyword evidence="5" id="KW-0408">Iron</keyword>
<keyword evidence="3 7" id="KW-0812">Transmembrane</keyword>
<feature type="domain" description="Ferric oxidoreductase" evidence="8">
    <location>
        <begin position="36"/>
        <end position="149"/>
    </location>
</feature>
<evidence type="ECO:0000256" key="4">
    <source>
        <dbReference type="ARBA" id="ARBA00022989"/>
    </source>
</evidence>
<feature type="transmembrane region" description="Helical" evidence="7">
    <location>
        <begin position="138"/>
        <end position="155"/>
    </location>
</feature>
<dbReference type="PANTHER" id="PTHR36964:SF1">
    <property type="entry name" value="PROTEIN-METHIONINE-SULFOXIDE REDUCTASE HEME-BINDING SUBUNIT MSRQ"/>
    <property type="match status" value="1"/>
</dbReference>
<feature type="transmembrane region" description="Helical" evidence="7">
    <location>
        <begin position="109"/>
        <end position="126"/>
    </location>
</feature>
<evidence type="ECO:0000256" key="6">
    <source>
        <dbReference type="ARBA" id="ARBA00023136"/>
    </source>
</evidence>
<dbReference type="Pfam" id="PF01794">
    <property type="entry name" value="Ferric_reduct"/>
    <property type="match status" value="1"/>
</dbReference>
<dbReference type="Proteomes" id="UP001598130">
    <property type="component" value="Unassembled WGS sequence"/>
</dbReference>
<evidence type="ECO:0000313" key="10">
    <source>
        <dbReference type="Proteomes" id="UP001598130"/>
    </source>
</evidence>
<proteinExistence type="predicted"/>
<gene>
    <name evidence="9" type="ORF">OCL97_10245</name>
</gene>
<accession>A0ABW6CMQ0</accession>
<reference evidence="9 10" key="1">
    <citation type="submission" date="2022-09" db="EMBL/GenBank/DDBJ databases">
        <title>New species of Phenylobacterium.</title>
        <authorList>
            <person name="Mieszkin S."/>
        </authorList>
    </citation>
    <scope>NUCLEOTIDE SEQUENCE [LARGE SCALE GENOMIC DNA]</scope>
    <source>
        <strain evidence="9 10">HK31-G</strain>
    </source>
</reference>
<dbReference type="InterPro" id="IPR022837">
    <property type="entry name" value="MsrQ-like"/>
</dbReference>
<evidence type="ECO:0000256" key="3">
    <source>
        <dbReference type="ARBA" id="ARBA00022692"/>
    </source>
</evidence>
<protein>
    <submittedName>
        <fullName evidence="9">Ferric reductase-like transmembrane domain-containing protein</fullName>
    </submittedName>
</protein>
<dbReference type="PANTHER" id="PTHR36964">
    <property type="entry name" value="PROTEIN-METHIONINE-SULFOXIDE REDUCTASE HEME-BINDING SUBUNIT MSRQ"/>
    <property type="match status" value="1"/>
</dbReference>
<keyword evidence="2" id="KW-0813">Transport</keyword>
<keyword evidence="10" id="KW-1185">Reference proteome</keyword>
<dbReference type="EMBL" id="JAOTJD010000017">
    <property type="protein sequence ID" value="MFD3264339.1"/>
    <property type="molecule type" value="Genomic_DNA"/>
</dbReference>
<feature type="transmembrane region" description="Helical" evidence="7">
    <location>
        <begin position="161"/>
        <end position="180"/>
    </location>
</feature>
<evidence type="ECO:0000256" key="7">
    <source>
        <dbReference type="SAM" id="Phobius"/>
    </source>
</evidence>
<keyword evidence="6 7" id="KW-0472">Membrane</keyword>
<sequence length="200" mass="22014">MFRLALWLLLSAPGAWATYAYLKGHASYGEYIHATGDTSARLLIATLAVTPIRLLFQRARWTSWLMQRRRDFGVATFVYAVLHTVAYVARKGEWGSVLSEAAQPELGAGWVTLAIFGALALTSNDASVRRLGAAWGRLHRTVYLGALLTFAHWVLTAFNPTAALVHAAVLAVVIAVRVWLSRRRASRRDAAGLERVVSEP</sequence>
<name>A0ABW6CMQ0_9CAUL</name>
<feature type="transmembrane region" description="Helical" evidence="7">
    <location>
        <begin position="71"/>
        <end position="89"/>
    </location>
</feature>
<comment type="subcellular location">
    <subcellularLocation>
        <location evidence="1">Membrane</location>
        <topology evidence="1">Multi-pass membrane protein</topology>
    </subcellularLocation>
</comment>
<organism evidence="9 10">
    <name type="scientific">Phenylobacterium ferrooxidans</name>
    <dbReference type="NCBI Taxonomy" id="2982689"/>
    <lineage>
        <taxon>Bacteria</taxon>
        <taxon>Pseudomonadati</taxon>
        <taxon>Pseudomonadota</taxon>
        <taxon>Alphaproteobacteria</taxon>
        <taxon>Caulobacterales</taxon>
        <taxon>Caulobacteraceae</taxon>
        <taxon>Phenylobacterium</taxon>
    </lineage>
</organism>
<evidence type="ECO:0000313" key="9">
    <source>
        <dbReference type="EMBL" id="MFD3264339.1"/>
    </source>
</evidence>
<comment type="caution">
    <text evidence="9">The sequence shown here is derived from an EMBL/GenBank/DDBJ whole genome shotgun (WGS) entry which is preliminary data.</text>
</comment>
<dbReference type="InterPro" id="IPR013130">
    <property type="entry name" value="Fe3_Rdtase_TM_dom"/>
</dbReference>
<dbReference type="RefSeq" id="WP_377369887.1">
    <property type="nucleotide sequence ID" value="NZ_JAOTJD010000017.1"/>
</dbReference>
<keyword evidence="4 7" id="KW-1133">Transmembrane helix</keyword>
<evidence type="ECO:0000259" key="8">
    <source>
        <dbReference type="Pfam" id="PF01794"/>
    </source>
</evidence>